<evidence type="ECO:0000313" key="3">
    <source>
        <dbReference type="Proteomes" id="UP001153365"/>
    </source>
</evidence>
<dbReference type="AlphaFoldDB" id="A0AAV0BJK8"/>
<sequence>MGKLNILYHKSYHVYNRDNVARVKRDELQAQIEQDQKDQATIAANSEARLNLLRQSKDRSQKQSSAQRQRQLEKSLNDQLSGKTRLKLSPQDDGEDDYNRNCQTASSSSLSQSQSRISHTSIFDPNNGHINLWSDLENQTTSKVFTPSTSSTNRSRSGGLQQNQSYVKDLKAQDQKFEDLITMRLDRPANELKPWYSQPDLISGESKKICQEKSEQLKSKDKNLKEIHDPLTTIKKTLYPNSIRALRPQKRRERQASRSPSPTEGPKKTIDDDGDDDDEGDMPTLPPSLSIKPRGSDLPRTDPEVLPKVLKVDVSVERDRARQLIEMNRRKNDLGSSDDRNGMSVRGLGYSDESRKRRYHDLNVDDMF</sequence>
<feature type="region of interest" description="Disordered" evidence="1">
    <location>
        <begin position="235"/>
        <end position="304"/>
    </location>
</feature>
<evidence type="ECO:0000313" key="2">
    <source>
        <dbReference type="EMBL" id="CAH7686298.1"/>
    </source>
</evidence>
<gene>
    <name evidence="2" type="ORF">PPACK8108_LOCUS20929</name>
</gene>
<evidence type="ECO:0008006" key="4">
    <source>
        <dbReference type="Google" id="ProtNLM"/>
    </source>
</evidence>
<dbReference type="InterPro" id="IPR039875">
    <property type="entry name" value="LENG1-like"/>
</dbReference>
<dbReference type="Proteomes" id="UP001153365">
    <property type="component" value="Unassembled WGS sequence"/>
</dbReference>
<organism evidence="2 3">
    <name type="scientific">Phakopsora pachyrhizi</name>
    <name type="common">Asian soybean rust disease fungus</name>
    <dbReference type="NCBI Taxonomy" id="170000"/>
    <lineage>
        <taxon>Eukaryota</taxon>
        <taxon>Fungi</taxon>
        <taxon>Dikarya</taxon>
        <taxon>Basidiomycota</taxon>
        <taxon>Pucciniomycotina</taxon>
        <taxon>Pucciniomycetes</taxon>
        <taxon>Pucciniales</taxon>
        <taxon>Phakopsoraceae</taxon>
        <taxon>Phakopsora</taxon>
    </lineage>
</organism>
<reference evidence="2" key="1">
    <citation type="submission" date="2022-06" db="EMBL/GenBank/DDBJ databases">
        <authorList>
            <consortium name="SYNGENTA / RWTH Aachen University"/>
        </authorList>
    </citation>
    <scope>NUCLEOTIDE SEQUENCE</scope>
</reference>
<feature type="region of interest" description="Disordered" evidence="1">
    <location>
        <begin position="54"/>
        <end position="124"/>
    </location>
</feature>
<feature type="region of interest" description="Disordered" evidence="1">
    <location>
        <begin position="327"/>
        <end position="349"/>
    </location>
</feature>
<accession>A0AAV0BJK8</accession>
<proteinExistence type="predicted"/>
<dbReference type="EMBL" id="CALTRL010005781">
    <property type="protein sequence ID" value="CAH7686298.1"/>
    <property type="molecule type" value="Genomic_DNA"/>
</dbReference>
<name>A0AAV0BJK8_PHAPC</name>
<dbReference type="PANTHER" id="PTHR22093:SF0">
    <property type="entry name" value="LEUKOCYTE RECEPTOR CLUSTER MEMBER 1"/>
    <property type="match status" value="1"/>
</dbReference>
<feature type="compositionally biased region" description="Basic and acidic residues" evidence="1">
    <location>
        <begin position="327"/>
        <end position="341"/>
    </location>
</feature>
<feature type="compositionally biased region" description="Acidic residues" evidence="1">
    <location>
        <begin position="272"/>
        <end position="281"/>
    </location>
</feature>
<feature type="compositionally biased region" description="Basic and acidic residues" evidence="1">
    <location>
        <begin position="294"/>
        <end position="304"/>
    </location>
</feature>
<feature type="compositionally biased region" description="Low complexity" evidence="1">
    <location>
        <begin position="106"/>
        <end position="121"/>
    </location>
</feature>
<feature type="compositionally biased region" description="Low complexity" evidence="1">
    <location>
        <begin position="148"/>
        <end position="159"/>
    </location>
</feature>
<evidence type="ECO:0000256" key="1">
    <source>
        <dbReference type="SAM" id="MobiDB-lite"/>
    </source>
</evidence>
<dbReference type="PANTHER" id="PTHR22093">
    <property type="entry name" value="LEUKOCYTE RECEPTOR CLUSTER LRC MEMBER 1"/>
    <property type="match status" value="1"/>
</dbReference>
<feature type="region of interest" description="Disordered" evidence="1">
    <location>
        <begin position="143"/>
        <end position="166"/>
    </location>
</feature>
<comment type="caution">
    <text evidence="2">The sequence shown here is derived from an EMBL/GenBank/DDBJ whole genome shotgun (WGS) entry which is preliminary data.</text>
</comment>
<protein>
    <recommendedName>
        <fullName evidence="4">CBF1-interacting co-repressor CIR N-terminal domain-containing protein</fullName>
    </recommendedName>
</protein>
<keyword evidence="3" id="KW-1185">Reference proteome</keyword>